<reference evidence="2" key="1">
    <citation type="submission" date="2021-04" db="EMBL/GenBank/DDBJ databases">
        <authorList>
            <consortium name="Molecular Ecology Group"/>
        </authorList>
    </citation>
    <scope>NUCLEOTIDE SEQUENCE</scope>
</reference>
<dbReference type="PANTHER" id="PTHR14421">
    <property type="entry name" value="SPERMATOGENESIS-ASSOCIATED PROTEIN 1"/>
    <property type="match status" value="1"/>
</dbReference>
<dbReference type="OrthoDB" id="9901850at2759"/>
<evidence type="ECO:0000256" key="1">
    <source>
        <dbReference type="SAM" id="MobiDB-lite"/>
    </source>
</evidence>
<gene>
    <name evidence="2" type="ORF">CUNI_LOCUS1382</name>
</gene>
<sequence length="145" mass="16351">LCDLHVYKVPPDLWRGPFNNILNDAVVETVSVGIIRVPAEIRLVDIREEIVQQLGANTDELLPKDYVFLRSVGRSLTTLRLKQEYQLKAKHFIPPVAYAPELFILEVTPEMREALAVSDTSSQSPPLSRQVSPRSYPSTYRPGHG</sequence>
<dbReference type="AlphaFoldDB" id="A0A8S3YGY0"/>
<organism evidence="2 3">
    <name type="scientific">Candidula unifasciata</name>
    <dbReference type="NCBI Taxonomy" id="100452"/>
    <lineage>
        <taxon>Eukaryota</taxon>
        <taxon>Metazoa</taxon>
        <taxon>Spiralia</taxon>
        <taxon>Lophotrochozoa</taxon>
        <taxon>Mollusca</taxon>
        <taxon>Gastropoda</taxon>
        <taxon>Heterobranchia</taxon>
        <taxon>Euthyneura</taxon>
        <taxon>Panpulmonata</taxon>
        <taxon>Eupulmonata</taxon>
        <taxon>Stylommatophora</taxon>
        <taxon>Helicina</taxon>
        <taxon>Helicoidea</taxon>
        <taxon>Geomitridae</taxon>
        <taxon>Candidula</taxon>
    </lineage>
</organism>
<dbReference type="EMBL" id="CAJHNH020000169">
    <property type="protein sequence ID" value="CAG5115824.1"/>
    <property type="molecule type" value="Genomic_DNA"/>
</dbReference>
<feature type="non-terminal residue" evidence="2">
    <location>
        <position position="1"/>
    </location>
</feature>
<dbReference type="Proteomes" id="UP000678393">
    <property type="component" value="Unassembled WGS sequence"/>
</dbReference>
<feature type="region of interest" description="Disordered" evidence="1">
    <location>
        <begin position="116"/>
        <end position="145"/>
    </location>
</feature>
<keyword evidence="3" id="KW-1185">Reference proteome</keyword>
<dbReference type="PANTHER" id="PTHR14421:SF3">
    <property type="entry name" value="SPERMATOGENESIS-ASSOCIATED PROTEIN 1"/>
    <property type="match status" value="1"/>
</dbReference>
<evidence type="ECO:0000313" key="2">
    <source>
        <dbReference type="EMBL" id="CAG5115824.1"/>
    </source>
</evidence>
<feature type="non-terminal residue" evidence="2">
    <location>
        <position position="145"/>
    </location>
</feature>
<dbReference type="InterPro" id="IPR039062">
    <property type="entry name" value="SPAT1"/>
</dbReference>
<protein>
    <submittedName>
        <fullName evidence="2">Uncharacterized protein</fullName>
    </submittedName>
</protein>
<name>A0A8S3YGY0_9EUPU</name>
<proteinExistence type="predicted"/>
<evidence type="ECO:0000313" key="3">
    <source>
        <dbReference type="Proteomes" id="UP000678393"/>
    </source>
</evidence>
<comment type="caution">
    <text evidence="2">The sequence shown here is derived from an EMBL/GenBank/DDBJ whole genome shotgun (WGS) entry which is preliminary data.</text>
</comment>
<feature type="compositionally biased region" description="Polar residues" evidence="1">
    <location>
        <begin position="118"/>
        <end position="138"/>
    </location>
</feature>
<accession>A0A8S3YGY0</accession>